<gene>
    <name evidence="1" type="ORF">LEP1GSC083_2083</name>
</gene>
<dbReference type="AlphaFoldDB" id="M6K9V4"/>
<organism evidence="1 2">
    <name type="scientific">Leptospira interrogans serovar Pyrogenes str. L0374</name>
    <dbReference type="NCBI Taxonomy" id="1049928"/>
    <lineage>
        <taxon>Bacteria</taxon>
        <taxon>Pseudomonadati</taxon>
        <taxon>Spirochaetota</taxon>
        <taxon>Spirochaetia</taxon>
        <taxon>Leptospirales</taxon>
        <taxon>Leptospiraceae</taxon>
        <taxon>Leptospira</taxon>
    </lineage>
</organism>
<proteinExistence type="predicted"/>
<dbReference type="EMBL" id="AHMZ02000068">
    <property type="protein sequence ID" value="EMN30964.1"/>
    <property type="molecule type" value="Genomic_DNA"/>
</dbReference>
<evidence type="ECO:0000313" key="1">
    <source>
        <dbReference type="EMBL" id="EMN30964.1"/>
    </source>
</evidence>
<reference evidence="1 2" key="1">
    <citation type="submission" date="2013-01" db="EMBL/GenBank/DDBJ databases">
        <authorList>
            <person name="Harkins D.M."/>
            <person name="Durkin A.S."/>
            <person name="Brinkac L.M."/>
            <person name="Haft D.H."/>
            <person name="Selengut J.D."/>
            <person name="Sanka R."/>
            <person name="DePew J."/>
            <person name="Purushe J."/>
            <person name="Peacock S.J."/>
            <person name="Thaipadungpanit J."/>
            <person name="Wuthiekanun V.W."/>
            <person name="Day N.P."/>
            <person name="Vinetz J.M."/>
            <person name="Sutton G.G."/>
            <person name="Nierman W.C."/>
            <person name="Fouts D.E."/>
        </authorList>
    </citation>
    <scope>NUCLEOTIDE SEQUENCE [LARGE SCALE GENOMIC DNA]</scope>
    <source>
        <strain evidence="1 2">L0374</strain>
    </source>
</reference>
<comment type="caution">
    <text evidence="1">The sequence shown here is derived from an EMBL/GenBank/DDBJ whole genome shotgun (WGS) entry which is preliminary data.</text>
</comment>
<name>M6K9V4_LEPIR</name>
<accession>M6K9V4</accession>
<dbReference type="Proteomes" id="UP000012137">
    <property type="component" value="Unassembled WGS sequence"/>
</dbReference>
<evidence type="ECO:0000313" key="2">
    <source>
        <dbReference type="Proteomes" id="UP000012137"/>
    </source>
</evidence>
<protein>
    <submittedName>
        <fullName evidence="1">Uncharacterized protein</fullName>
    </submittedName>
</protein>
<sequence length="42" mass="4867">MNNGNYNLLETSLQNKFQPENLKFKLSDGSFHAEIIQADCFF</sequence>